<gene>
    <name evidence="7" type="ORF">PG993_008604</name>
</gene>
<dbReference type="PANTHER" id="PTHR11802">
    <property type="entry name" value="SERINE PROTEASE FAMILY S10 SERINE CARBOXYPEPTIDASE"/>
    <property type="match status" value="1"/>
</dbReference>
<dbReference type="InterPro" id="IPR001563">
    <property type="entry name" value="Peptidase_S10"/>
</dbReference>
<organism evidence="7 8">
    <name type="scientific">Apiospora rasikravindrae</name>
    <dbReference type="NCBI Taxonomy" id="990691"/>
    <lineage>
        <taxon>Eukaryota</taxon>
        <taxon>Fungi</taxon>
        <taxon>Dikarya</taxon>
        <taxon>Ascomycota</taxon>
        <taxon>Pezizomycotina</taxon>
        <taxon>Sordariomycetes</taxon>
        <taxon>Xylariomycetidae</taxon>
        <taxon>Amphisphaeriales</taxon>
        <taxon>Apiosporaceae</taxon>
        <taxon>Apiospora</taxon>
    </lineage>
</organism>
<name>A0ABR1T0U2_9PEZI</name>
<evidence type="ECO:0000313" key="7">
    <source>
        <dbReference type="EMBL" id="KAK8040193.1"/>
    </source>
</evidence>
<keyword evidence="3" id="KW-0645">Protease</keyword>
<reference evidence="7 8" key="1">
    <citation type="submission" date="2023-01" db="EMBL/GenBank/DDBJ databases">
        <title>Analysis of 21 Apiospora genomes using comparative genomics revels a genus with tremendous synthesis potential of carbohydrate active enzymes and secondary metabolites.</title>
        <authorList>
            <person name="Sorensen T."/>
        </authorList>
    </citation>
    <scope>NUCLEOTIDE SEQUENCE [LARGE SCALE GENOMIC DNA]</scope>
    <source>
        <strain evidence="7 8">CBS 33761</strain>
    </source>
</reference>
<keyword evidence="6" id="KW-0325">Glycoprotein</keyword>
<keyword evidence="8" id="KW-1185">Reference proteome</keyword>
<comment type="caution">
    <text evidence="7">The sequence shown here is derived from an EMBL/GenBank/DDBJ whole genome shotgun (WGS) entry which is preliminary data.</text>
</comment>
<evidence type="ECO:0000256" key="4">
    <source>
        <dbReference type="ARBA" id="ARBA00022729"/>
    </source>
</evidence>
<keyword evidence="2 7" id="KW-0121">Carboxypeptidase</keyword>
<proteinExistence type="inferred from homology"/>
<dbReference type="SUPFAM" id="SSF53474">
    <property type="entry name" value="alpha/beta-Hydrolases"/>
    <property type="match status" value="1"/>
</dbReference>
<dbReference type="EMBL" id="JAQQWK010000006">
    <property type="protein sequence ID" value="KAK8040193.1"/>
    <property type="molecule type" value="Genomic_DNA"/>
</dbReference>
<dbReference type="Proteomes" id="UP001444661">
    <property type="component" value="Unassembled WGS sequence"/>
</dbReference>
<comment type="similarity">
    <text evidence="1">Belongs to the peptidase S10 family.</text>
</comment>
<dbReference type="Pfam" id="PF00450">
    <property type="entry name" value="Peptidase_S10"/>
    <property type="match status" value="1"/>
</dbReference>
<dbReference type="GO" id="GO:0004180">
    <property type="term" value="F:carboxypeptidase activity"/>
    <property type="evidence" value="ECO:0007669"/>
    <property type="project" value="UniProtKB-KW"/>
</dbReference>
<evidence type="ECO:0000313" key="8">
    <source>
        <dbReference type="Proteomes" id="UP001444661"/>
    </source>
</evidence>
<evidence type="ECO:0000256" key="3">
    <source>
        <dbReference type="ARBA" id="ARBA00022670"/>
    </source>
</evidence>
<protein>
    <submittedName>
        <fullName evidence="7">Serine carboxypeptidase</fullName>
    </submittedName>
</protein>
<dbReference type="InterPro" id="IPR033124">
    <property type="entry name" value="Ser_caboxypep_his_AS"/>
</dbReference>
<evidence type="ECO:0000256" key="5">
    <source>
        <dbReference type="ARBA" id="ARBA00022801"/>
    </source>
</evidence>
<evidence type="ECO:0000256" key="6">
    <source>
        <dbReference type="ARBA" id="ARBA00023180"/>
    </source>
</evidence>
<accession>A0ABR1T0U2</accession>
<dbReference type="Gene3D" id="3.40.50.1820">
    <property type="entry name" value="alpha/beta hydrolase"/>
    <property type="match status" value="1"/>
</dbReference>
<evidence type="ECO:0000256" key="2">
    <source>
        <dbReference type="ARBA" id="ARBA00022645"/>
    </source>
</evidence>
<evidence type="ECO:0000256" key="1">
    <source>
        <dbReference type="ARBA" id="ARBA00009431"/>
    </source>
</evidence>
<sequence length="482" mass="53146">MLYLDQPNQVGFSYDVLTNGTWVLDEEGGSNLTSHYGTFGSQDPSQTANSTAQAAHAMWHFAQTWFSEFPHYKPVNDRISLWTESYGGHYGPGIMSYFQQQNEKIANGSSEGKGAKYLHLDTLGIINGMLDVPVQGESYIQFPFNNTYGIQAFNQSIYDELMHNWTKPDGCQQRMTECQAALKDSDADFLGRATAAAGKENLTAACSGVEDECWTDLLRLYGRQGRAVYDIAHPRHDPFPTPYMYGYLSSAPVQAALGVPVNYTETSAAVARAFVRSYDMLRGGFLEATARLLDAGVKVHMMYGDRDFACNWIGGERASLAVPFARAGEFAAAGYEPMMAASPDYIPSSHLSLLWKDTGAGEEVVAGMTRQVGNFSFTRVFQAGHEVPAYQPAAAYAIFMRAMFDRDVPTGLRPVTEDLATSGPAETWHIKNVPPEWPEPKCYVLKPATCTTEVWEKVKKGEVVVRDYYVVDILDDGDGGGK</sequence>
<dbReference type="InterPro" id="IPR029058">
    <property type="entry name" value="AB_hydrolase_fold"/>
</dbReference>
<dbReference type="PRINTS" id="PR00724">
    <property type="entry name" value="CRBOXYPTASEC"/>
</dbReference>
<dbReference type="PROSITE" id="PS00560">
    <property type="entry name" value="CARBOXYPEPT_SER_HIS"/>
    <property type="match status" value="1"/>
</dbReference>
<keyword evidence="4" id="KW-0732">Signal</keyword>
<keyword evidence="5" id="KW-0378">Hydrolase</keyword>
<dbReference type="PANTHER" id="PTHR11802:SF189">
    <property type="entry name" value="CARBOXYPEPTIDASE"/>
    <property type="match status" value="1"/>
</dbReference>